<dbReference type="AlphaFoldDB" id="A0A7N9IFR2"/>
<dbReference type="PANTHER" id="PTHR19446">
    <property type="entry name" value="REVERSE TRANSCRIPTASES"/>
    <property type="match status" value="1"/>
</dbReference>
<reference evidence="1" key="2">
    <citation type="submission" date="2025-08" db="UniProtKB">
        <authorList>
            <consortium name="Ensembl"/>
        </authorList>
    </citation>
    <scope>IDENTIFICATION</scope>
</reference>
<accession>A0A7N9IFR2</accession>
<evidence type="ECO:0000313" key="1">
    <source>
        <dbReference type="Ensembl" id="ENSMFAP00000059664.1"/>
    </source>
</evidence>
<reference evidence="1 2" key="1">
    <citation type="submission" date="2013-03" db="EMBL/GenBank/DDBJ databases">
        <authorList>
            <person name="Warren W."/>
            <person name="Wilson R.K."/>
        </authorList>
    </citation>
    <scope>NUCLEOTIDE SEQUENCE</scope>
</reference>
<dbReference type="GeneTree" id="ENSGT01150000287003"/>
<sequence>MLPDFRLYYRDTVTKTVWYWYDNRHTDQRNRIENPEIRLHAYNHLIFDKPDKNKKWGKDSLFNKWCWENCLAICRKLKLDSFLTPYTKINSRWIKDLNVKPKTIKTLEENLGNTIQDMGTGKDFMMKIPKTVVTKAKIDKWDLIKLKSFCTAK</sequence>
<organism evidence="1 2">
    <name type="scientific">Macaca fascicularis</name>
    <name type="common">Crab-eating macaque</name>
    <name type="synonym">Cynomolgus monkey</name>
    <dbReference type="NCBI Taxonomy" id="9541"/>
    <lineage>
        <taxon>Eukaryota</taxon>
        <taxon>Metazoa</taxon>
        <taxon>Chordata</taxon>
        <taxon>Craniata</taxon>
        <taxon>Vertebrata</taxon>
        <taxon>Euteleostomi</taxon>
        <taxon>Mammalia</taxon>
        <taxon>Eutheria</taxon>
        <taxon>Euarchontoglires</taxon>
        <taxon>Primates</taxon>
        <taxon>Haplorrhini</taxon>
        <taxon>Catarrhini</taxon>
        <taxon>Cercopithecidae</taxon>
        <taxon>Cercopithecinae</taxon>
        <taxon>Macaca</taxon>
    </lineage>
</organism>
<reference evidence="1" key="3">
    <citation type="submission" date="2025-09" db="UniProtKB">
        <authorList>
            <consortium name="Ensembl"/>
        </authorList>
    </citation>
    <scope>IDENTIFICATION</scope>
</reference>
<dbReference type="Proteomes" id="UP000233100">
    <property type="component" value="Chromosome 15"/>
</dbReference>
<keyword evidence="2" id="KW-1185">Reference proteome</keyword>
<proteinExistence type="predicted"/>
<protein>
    <submittedName>
        <fullName evidence="1">Uncharacterized protein</fullName>
    </submittedName>
</protein>
<evidence type="ECO:0000313" key="2">
    <source>
        <dbReference type="Proteomes" id="UP000233100"/>
    </source>
</evidence>
<name>A0A7N9IFR2_MACFA</name>
<dbReference type="Ensembl" id="ENSMFAT00000083789.1">
    <property type="protein sequence ID" value="ENSMFAP00000059664.1"/>
    <property type="gene ID" value="ENSMFAG00000050682.1"/>
</dbReference>